<evidence type="ECO:0000259" key="7">
    <source>
        <dbReference type="Pfam" id="PF00350"/>
    </source>
</evidence>
<dbReference type="AlphaFoldDB" id="A0A1U9KKE5"/>
<evidence type="ECO:0000313" key="8">
    <source>
        <dbReference type="EMBL" id="AQS86216.1"/>
    </source>
</evidence>
<dbReference type="Gene3D" id="3.40.50.300">
    <property type="entry name" value="P-loop containing nucleotide triphosphate hydrolases"/>
    <property type="match status" value="1"/>
</dbReference>
<name>A0A1U9KKE5_ACEAC</name>
<keyword evidence="5" id="KW-0472">Membrane</keyword>
<reference evidence="8 9" key="1">
    <citation type="submission" date="2016-03" db="EMBL/GenBank/DDBJ databases">
        <title>Acetic acid bacteria sequencing.</title>
        <authorList>
            <person name="Brandt J."/>
            <person name="Jakob F."/>
            <person name="Vogel R.F."/>
        </authorList>
    </citation>
    <scope>NUCLEOTIDE SEQUENCE [LARGE SCALE GENOMIC DNA]</scope>
    <source>
        <strain evidence="8 9">TMW2.1153</strain>
    </source>
</reference>
<evidence type="ECO:0000256" key="4">
    <source>
        <dbReference type="ARBA" id="ARBA00023134"/>
    </source>
</evidence>
<keyword evidence="3" id="KW-0378">Hydrolase</keyword>
<accession>A0A1U9KKE5</accession>
<dbReference type="PANTHER" id="PTHR10465:SF0">
    <property type="entry name" value="SARCALUMENIN"/>
    <property type="match status" value="1"/>
</dbReference>
<keyword evidence="4" id="KW-0342">GTP-binding</keyword>
<dbReference type="SUPFAM" id="SSF52540">
    <property type="entry name" value="P-loop containing nucleoside triphosphate hydrolases"/>
    <property type="match status" value="1"/>
</dbReference>
<dbReference type="InterPro" id="IPR027094">
    <property type="entry name" value="Mitofusin_fam"/>
</dbReference>
<gene>
    <name evidence="8" type="ORF">A0U92_02795</name>
</gene>
<evidence type="ECO:0000256" key="5">
    <source>
        <dbReference type="ARBA" id="ARBA00023136"/>
    </source>
</evidence>
<protein>
    <submittedName>
        <fullName evidence="8">50S ribosome-binding GTPase</fullName>
    </submittedName>
</protein>
<comment type="subcellular location">
    <subcellularLocation>
        <location evidence="1">Membrane</location>
    </subcellularLocation>
</comment>
<dbReference type="Pfam" id="PF00350">
    <property type="entry name" value="Dynamin_N"/>
    <property type="match status" value="1"/>
</dbReference>
<evidence type="ECO:0000256" key="2">
    <source>
        <dbReference type="ARBA" id="ARBA00022741"/>
    </source>
</evidence>
<sequence>MNTIQITHNPFIVETTFLFNGLPPAEGCKLSSYRESRLQIWVEKFFDELSILFNGDNHFRIVFKGIESDFLDIQEAAQVAIAEGMQVDLEWIKAIPAERRLEQIRELVDEARQNPSFSQFITNDESISHSLNDAFNRDFDVYVVATMSSGKSTLINAMLGRDLLPAGNEATTATITRITDNDQMHGHFTGTCQNMKGEQIAEDSNLTLERLREWNAASGIRQIDIEGDIVAVREREEVRLVLTDTPGPNNSQDEEHQRVTMKFIQDSRRNPLILYVLNATQLGTTDDKNLLGLVAETMRKGGKQSKDRFIFVVNKMDMVDPESGEDISAILERIRHYLASNGIPNPQVYPVSANLTRLIRKPGDRQTRKERSDYKAMADLFTEDSSMNMLQYMPVTSMVHRALDGKGYSDLMLSSGLPAVETMIDEYIDKYNLPHRLKRVHDAMTQAITVGLNEATLVEQLDQDQRTLDQLNAEISELKQRQEKGFDTAAYKNRLEYEGKLLPRETEEQLGELEASVEPVLRELATEFHDKEVSLDYARRLLSKAESSLGFQHRKSVNAYEALFHSSQELIRNDLYKEYQRYIAGLFEGTEQLDLPILDGLKQAISNISFNLSMRQDEIKTKQIATGTKEVDDSRWWNPFSWGRTKTVTEYGSEDYVDLGTMWRERVTLIETQFRDLVVKAREQIEDGKDKLVTDYVEFLNHEFDRKFQEIMASLKEKTTDKQAREKAIAEAKKQYAWIENFKLELDSTLAV</sequence>
<dbReference type="InterPro" id="IPR027417">
    <property type="entry name" value="P-loop_NTPase"/>
</dbReference>
<keyword evidence="6" id="KW-0175">Coiled coil</keyword>
<dbReference type="KEGG" id="aace:A0U92_02795"/>
<dbReference type="InterPro" id="IPR045063">
    <property type="entry name" value="Dynamin_N"/>
</dbReference>
<proteinExistence type="predicted"/>
<dbReference type="GO" id="GO:0016020">
    <property type="term" value="C:membrane"/>
    <property type="evidence" value="ECO:0007669"/>
    <property type="project" value="UniProtKB-SubCell"/>
</dbReference>
<organism evidence="8 9">
    <name type="scientific">Acetobacter aceti</name>
    <dbReference type="NCBI Taxonomy" id="435"/>
    <lineage>
        <taxon>Bacteria</taxon>
        <taxon>Pseudomonadati</taxon>
        <taxon>Pseudomonadota</taxon>
        <taxon>Alphaproteobacteria</taxon>
        <taxon>Acetobacterales</taxon>
        <taxon>Acetobacteraceae</taxon>
        <taxon>Acetobacter</taxon>
        <taxon>Acetobacter subgen. Acetobacter</taxon>
    </lineage>
</organism>
<dbReference type="OrthoDB" id="8541181at2"/>
<dbReference type="STRING" id="435.A0U92_02795"/>
<dbReference type="PANTHER" id="PTHR10465">
    <property type="entry name" value="TRANSMEMBRANE GTPASE FZO1"/>
    <property type="match status" value="1"/>
</dbReference>
<feature type="domain" description="Dynamin N-terminal" evidence="7">
    <location>
        <begin position="141"/>
        <end position="315"/>
    </location>
</feature>
<keyword evidence="9" id="KW-1185">Reference proteome</keyword>
<dbReference type="GO" id="GO:0003924">
    <property type="term" value="F:GTPase activity"/>
    <property type="evidence" value="ECO:0007669"/>
    <property type="project" value="InterPro"/>
</dbReference>
<keyword evidence="2" id="KW-0547">Nucleotide-binding</keyword>
<dbReference type="EMBL" id="CP014692">
    <property type="protein sequence ID" value="AQS86216.1"/>
    <property type="molecule type" value="Genomic_DNA"/>
</dbReference>
<feature type="coiled-coil region" evidence="6">
    <location>
        <begin position="454"/>
        <end position="481"/>
    </location>
</feature>
<dbReference type="Proteomes" id="UP000188937">
    <property type="component" value="Chromosome"/>
</dbReference>
<dbReference type="GO" id="GO:0005525">
    <property type="term" value="F:GTP binding"/>
    <property type="evidence" value="ECO:0007669"/>
    <property type="project" value="UniProtKB-KW"/>
</dbReference>
<evidence type="ECO:0000256" key="3">
    <source>
        <dbReference type="ARBA" id="ARBA00022801"/>
    </source>
</evidence>
<dbReference type="GO" id="GO:0008053">
    <property type="term" value="P:mitochondrial fusion"/>
    <property type="evidence" value="ECO:0007669"/>
    <property type="project" value="TreeGrafter"/>
</dbReference>
<evidence type="ECO:0000256" key="6">
    <source>
        <dbReference type="SAM" id="Coils"/>
    </source>
</evidence>
<evidence type="ECO:0000313" key="9">
    <source>
        <dbReference type="Proteomes" id="UP000188937"/>
    </source>
</evidence>
<evidence type="ECO:0000256" key="1">
    <source>
        <dbReference type="ARBA" id="ARBA00004370"/>
    </source>
</evidence>